<gene>
    <name evidence="2" type="ORF">METZ01_LOCUS455986</name>
</gene>
<sequence length="23" mass="2608">MSLEISTRGESMPFHSTKRTAKL</sequence>
<proteinExistence type="predicted"/>
<accession>A0A383A5R4</accession>
<dbReference type="EMBL" id="UINC01189443">
    <property type="protein sequence ID" value="SVE03132.1"/>
    <property type="molecule type" value="Genomic_DNA"/>
</dbReference>
<dbReference type="AlphaFoldDB" id="A0A383A5R4"/>
<reference evidence="2" key="1">
    <citation type="submission" date="2018-05" db="EMBL/GenBank/DDBJ databases">
        <authorList>
            <person name="Lanie J.A."/>
            <person name="Ng W.-L."/>
            <person name="Kazmierczak K.M."/>
            <person name="Andrzejewski T.M."/>
            <person name="Davidsen T.M."/>
            <person name="Wayne K.J."/>
            <person name="Tettelin H."/>
            <person name="Glass J.I."/>
            <person name="Rusch D."/>
            <person name="Podicherti R."/>
            <person name="Tsui H.-C.T."/>
            <person name="Winkler M.E."/>
        </authorList>
    </citation>
    <scope>NUCLEOTIDE SEQUENCE</scope>
</reference>
<protein>
    <submittedName>
        <fullName evidence="2">Uncharacterized protein</fullName>
    </submittedName>
</protein>
<feature type="region of interest" description="Disordered" evidence="1">
    <location>
        <begin position="1"/>
        <end position="23"/>
    </location>
</feature>
<feature type="non-terminal residue" evidence="2">
    <location>
        <position position="23"/>
    </location>
</feature>
<evidence type="ECO:0000256" key="1">
    <source>
        <dbReference type="SAM" id="MobiDB-lite"/>
    </source>
</evidence>
<organism evidence="2">
    <name type="scientific">marine metagenome</name>
    <dbReference type="NCBI Taxonomy" id="408172"/>
    <lineage>
        <taxon>unclassified sequences</taxon>
        <taxon>metagenomes</taxon>
        <taxon>ecological metagenomes</taxon>
    </lineage>
</organism>
<evidence type="ECO:0000313" key="2">
    <source>
        <dbReference type="EMBL" id="SVE03132.1"/>
    </source>
</evidence>
<name>A0A383A5R4_9ZZZZ</name>